<organism evidence="12 13">
    <name type="scientific">Flavobacterium agricola</name>
    <dbReference type="NCBI Taxonomy" id="2870839"/>
    <lineage>
        <taxon>Bacteria</taxon>
        <taxon>Pseudomonadati</taxon>
        <taxon>Bacteroidota</taxon>
        <taxon>Flavobacteriia</taxon>
        <taxon>Flavobacteriales</taxon>
        <taxon>Flavobacteriaceae</taxon>
        <taxon>Flavobacterium</taxon>
    </lineage>
</organism>
<reference evidence="12" key="1">
    <citation type="submission" date="2021-08" db="EMBL/GenBank/DDBJ databases">
        <title>Flavobacterium sp. strain CC-SYL302.</title>
        <authorList>
            <person name="Lin S.-Y."/>
            <person name="Lee T.-H."/>
            <person name="Young C.-C."/>
        </authorList>
    </citation>
    <scope>NUCLEOTIDE SEQUENCE</scope>
    <source>
        <strain evidence="12">CC-SYL302</strain>
    </source>
</reference>
<evidence type="ECO:0000256" key="6">
    <source>
        <dbReference type="ARBA" id="ARBA00023110"/>
    </source>
</evidence>
<dbReference type="Pfam" id="PF05697">
    <property type="entry name" value="Trigger_N"/>
    <property type="match status" value="1"/>
</dbReference>
<dbReference type="GO" id="GO:0003755">
    <property type="term" value="F:peptidyl-prolyl cis-trans isomerase activity"/>
    <property type="evidence" value="ECO:0007669"/>
    <property type="project" value="UniProtKB-EC"/>
</dbReference>
<comment type="similarity">
    <text evidence="3">Belongs to the FKBP-type PPIase family. Tig subfamily.</text>
</comment>
<dbReference type="InterPro" id="IPR036611">
    <property type="entry name" value="Trigger_fac_ribosome-bd_sf"/>
</dbReference>
<dbReference type="SUPFAM" id="SSF102735">
    <property type="entry name" value="Trigger factor ribosome-binding domain"/>
    <property type="match status" value="1"/>
</dbReference>
<dbReference type="RefSeq" id="WP_264432799.1">
    <property type="nucleotide sequence ID" value="NZ_CP081495.1"/>
</dbReference>
<name>A0ABY6LX45_9FLAO</name>
<evidence type="ECO:0000256" key="7">
    <source>
        <dbReference type="ARBA" id="ARBA00023186"/>
    </source>
</evidence>
<dbReference type="Proteomes" id="UP001163328">
    <property type="component" value="Chromosome"/>
</dbReference>
<dbReference type="InterPro" id="IPR027304">
    <property type="entry name" value="Trigger_fact/SurA_dom_sf"/>
</dbReference>
<evidence type="ECO:0000256" key="3">
    <source>
        <dbReference type="ARBA" id="ARBA00005464"/>
    </source>
</evidence>
<feature type="domain" description="Trigger factor C-terminal" evidence="11">
    <location>
        <begin position="267"/>
        <end position="416"/>
    </location>
</feature>
<evidence type="ECO:0000256" key="8">
    <source>
        <dbReference type="ARBA" id="ARBA00023235"/>
    </source>
</evidence>
<dbReference type="EMBL" id="CP081495">
    <property type="protein sequence ID" value="UYW00736.1"/>
    <property type="molecule type" value="Genomic_DNA"/>
</dbReference>
<dbReference type="InterPro" id="IPR005215">
    <property type="entry name" value="Trig_fac"/>
</dbReference>
<dbReference type="Gene3D" id="1.10.3120.10">
    <property type="entry name" value="Trigger factor, C-terminal domain"/>
    <property type="match status" value="1"/>
</dbReference>
<dbReference type="InterPro" id="IPR037041">
    <property type="entry name" value="Trigger_fac_C_sf"/>
</dbReference>
<dbReference type="NCBIfam" id="TIGR00115">
    <property type="entry name" value="tig"/>
    <property type="match status" value="1"/>
</dbReference>
<evidence type="ECO:0000256" key="5">
    <source>
        <dbReference type="ARBA" id="ARBA00016902"/>
    </source>
</evidence>
<dbReference type="EC" id="5.2.1.8" evidence="4"/>
<evidence type="ECO:0000259" key="10">
    <source>
        <dbReference type="Pfam" id="PF05697"/>
    </source>
</evidence>
<evidence type="ECO:0000256" key="2">
    <source>
        <dbReference type="ARBA" id="ARBA00004496"/>
    </source>
</evidence>
<comment type="subcellular location">
    <subcellularLocation>
        <location evidence="2">Cytoplasm</location>
    </subcellularLocation>
</comment>
<dbReference type="PANTHER" id="PTHR30560">
    <property type="entry name" value="TRIGGER FACTOR CHAPERONE AND PEPTIDYL-PROLYL CIS/TRANS ISOMERASE"/>
    <property type="match status" value="1"/>
</dbReference>
<evidence type="ECO:0000256" key="1">
    <source>
        <dbReference type="ARBA" id="ARBA00000971"/>
    </source>
</evidence>
<keyword evidence="7" id="KW-0143">Chaperone</keyword>
<keyword evidence="6" id="KW-0697">Rotamase</keyword>
<evidence type="ECO:0000259" key="11">
    <source>
        <dbReference type="Pfam" id="PF05698"/>
    </source>
</evidence>
<evidence type="ECO:0000256" key="9">
    <source>
        <dbReference type="ARBA" id="ARBA00029986"/>
    </source>
</evidence>
<proteinExistence type="inferred from homology"/>
<dbReference type="PANTHER" id="PTHR30560:SF3">
    <property type="entry name" value="TRIGGER FACTOR-LIKE PROTEIN TIG, CHLOROPLASTIC"/>
    <property type="match status" value="1"/>
</dbReference>
<dbReference type="SUPFAM" id="SSF109998">
    <property type="entry name" value="Triger factor/SurA peptide-binding domain-like"/>
    <property type="match status" value="1"/>
</dbReference>
<evidence type="ECO:0000256" key="4">
    <source>
        <dbReference type="ARBA" id="ARBA00013194"/>
    </source>
</evidence>
<dbReference type="InterPro" id="IPR008880">
    <property type="entry name" value="Trigger_fac_C"/>
</dbReference>
<accession>A0ABY6LX45</accession>
<keyword evidence="8 12" id="KW-0413">Isomerase</keyword>
<dbReference type="Pfam" id="PF05698">
    <property type="entry name" value="Trigger_C"/>
    <property type="match status" value="1"/>
</dbReference>
<keyword evidence="13" id="KW-1185">Reference proteome</keyword>
<dbReference type="PIRSF" id="PIRSF003095">
    <property type="entry name" value="Trigger_factor"/>
    <property type="match status" value="1"/>
</dbReference>
<evidence type="ECO:0000313" key="13">
    <source>
        <dbReference type="Proteomes" id="UP001163328"/>
    </source>
</evidence>
<evidence type="ECO:0000313" key="12">
    <source>
        <dbReference type="EMBL" id="UYW00736.1"/>
    </source>
</evidence>
<gene>
    <name evidence="12" type="primary">tig</name>
    <name evidence="12" type="ORF">K5I29_09415</name>
</gene>
<feature type="domain" description="Trigger factor ribosome-binding bacterial" evidence="10">
    <location>
        <begin position="1"/>
        <end position="145"/>
    </location>
</feature>
<dbReference type="InterPro" id="IPR008881">
    <property type="entry name" value="Trigger_fac_ribosome-bd_bac"/>
</dbReference>
<comment type="catalytic activity">
    <reaction evidence="1">
        <text>[protein]-peptidylproline (omega=180) = [protein]-peptidylproline (omega=0)</text>
        <dbReference type="Rhea" id="RHEA:16237"/>
        <dbReference type="Rhea" id="RHEA-COMP:10747"/>
        <dbReference type="Rhea" id="RHEA-COMP:10748"/>
        <dbReference type="ChEBI" id="CHEBI:83833"/>
        <dbReference type="ChEBI" id="CHEBI:83834"/>
        <dbReference type="EC" id="5.2.1.8"/>
    </reaction>
</comment>
<dbReference type="Gene3D" id="3.30.70.1050">
    <property type="entry name" value="Trigger factor ribosome-binding domain"/>
    <property type="match status" value="1"/>
</dbReference>
<protein>
    <recommendedName>
        <fullName evidence="5">Trigger factor</fullName>
        <ecNumber evidence="4">5.2.1.8</ecNumber>
    </recommendedName>
    <alternativeName>
        <fullName evidence="9">PPIase</fullName>
    </alternativeName>
</protein>
<sequence>MNITKTNVDALNAVVTIEVAKEDYASKVEKILGDYRKTASIPGFRKGAVPMSLIKKQYGKAVVLDEVNKLLQERLNQYLVEEKIEILGNPIPKETKEFDFDADAFTFEFELGLAPEFSVDLSKANVTRYNITVSDEMLEEQLERIQKQFGALVTKEKVEDGDDLKGTFVNEEAGINHTTSITVDTFKRKTDIKKFIGKKVGDVVTVNTKGLFDDEHKLMEYLGLDHEAVHGLDVEVQFTIEGITTNTKAELNQELFDKLFGAGVVNSVEELKEKIKEDALKQFEQQADQKFLNDVTESLLENTKFELPAEFLKKWIQTVGETPLTADQAEEEFAKSEKGLRYQLIEGKVVTENNLQLTFEEIKTYAATVIKQQMAQFGQTDPSDADVENIVNRVLSNQEEAKRLSDQIMSEKIVNLFKDKVKATSKDVTFDEFVKVMYGEA</sequence>